<feature type="region of interest" description="Disordered" evidence="1">
    <location>
        <begin position="275"/>
        <end position="298"/>
    </location>
</feature>
<comment type="caution">
    <text evidence="4">The sequence shown here is derived from an EMBL/GenBank/DDBJ whole genome shotgun (WGS) entry which is preliminary data.</text>
</comment>
<feature type="transmembrane region" description="Helical" evidence="2">
    <location>
        <begin position="219"/>
        <end position="240"/>
    </location>
</feature>
<feature type="transmembrane region" description="Helical" evidence="2">
    <location>
        <begin position="38"/>
        <end position="59"/>
    </location>
</feature>
<evidence type="ECO:0000259" key="3">
    <source>
        <dbReference type="Pfam" id="PF24800"/>
    </source>
</evidence>
<dbReference type="EMBL" id="JPOX01000046">
    <property type="protein sequence ID" value="KFX42274.1"/>
    <property type="molecule type" value="Genomic_DNA"/>
</dbReference>
<feature type="transmembrane region" description="Helical" evidence="2">
    <location>
        <begin position="103"/>
        <end position="126"/>
    </location>
</feature>
<dbReference type="Pfam" id="PF24800">
    <property type="entry name" value="DUF7702"/>
    <property type="match status" value="1"/>
</dbReference>
<proteinExistence type="predicted"/>
<protein>
    <recommendedName>
        <fullName evidence="3">DUF7702 domain-containing protein</fullName>
    </recommendedName>
</protein>
<accession>A0A093UX08</accession>
<gene>
    <name evidence="4" type="ORF">GQ26_0460130</name>
</gene>
<dbReference type="InterPro" id="IPR056119">
    <property type="entry name" value="DUF7702"/>
</dbReference>
<feature type="transmembrane region" description="Helical" evidence="2">
    <location>
        <begin position="65"/>
        <end position="91"/>
    </location>
</feature>
<keyword evidence="2" id="KW-0812">Transmembrane</keyword>
<dbReference type="HOGENOM" id="CLU_064985_1_1_1"/>
<evidence type="ECO:0000256" key="1">
    <source>
        <dbReference type="SAM" id="MobiDB-lite"/>
    </source>
</evidence>
<feature type="transmembrane region" description="Helical" evidence="2">
    <location>
        <begin position="6"/>
        <end position="26"/>
    </location>
</feature>
<dbReference type="AlphaFoldDB" id="A0A093UX08"/>
<feature type="domain" description="DUF7702" evidence="3">
    <location>
        <begin position="2"/>
        <end position="241"/>
    </location>
</feature>
<organism evidence="4">
    <name type="scientific">Talaromyces marneffei PM1</name>
    <dbReference type="NCBI Taxonomy" id="1077442"/>
    <lineage>
        <taxon>Eukaryota</taxon>
        <taxon>Fungi</taxon>
        <taxon>Dikarya</taxon>
        <taxon>Ascomycota</taxon>
        <taxon>Pezizomycotina</taxon>
        <taxon>Eurotiomycetes</taxon>
        <taxon>Eurotiomycetidae</taxon>
        <taxon>Eurotiales</taxon>
        <taxon>Trichocomaceae</taxon>
        <taxon>Talaromyces</taxon>
        <taxon>Talaromyces sect. Talaromyces</taxon>
    </lineage>
</organism>
<dbReference type="PANTHER" id="PTHR42109">
    <property type="entry name" value="UNPLACED GENOMIC SCAFFOLD UM_SCAF_CONTIG_1.265, WHOLE GENOME SHOTGUN SEQUENCE"/>
    <property type="match status" value="1"/>
</dbReference>
<sequence>MIDYRQGLSILEMVVYFPALFMALFMGFRHGFGRQAGWYFFILFSLARLIGNGCYLGTINDPTNINLYIAYAVCNSVGLSPLLFGLLAGLARVNDSIQRKTGTAYWPALFRLVGIIALVAMILSIVGQTTKNSSLATGYNNSETQAGMSLFIVTWVASVILTIMMWFRYDGIEHGEHRLLWAITVSMPILFVRLMYSILSVFKHDPKFNLFTGDVTVFLVMDVLEEIIVVYIVMLTGLTLQLREKAVYDADKELQPISSAAAVNTLQYQNIAMQEQDQQQQPVTGSGGAAPRPKRKYTGGPIRRLVIFILNTVEGRK</sequence>
<dbReference type="PANTHER" id="PTHR42109:SF2">
    <property type="entry name" value="INTEGRAL MEMBRANE PROTEIN"/>
    <property type="match status" value="1"/>
</dbReference>
<name>A0A093UX08_TALMA</name>
<feature type="transmembrane region" description="Helical" evidence="2">
    <location>
        <begin position="179"/>
        <end position="199"/>
    </location>
</feature>
<keyword evidence="2" id="KW-1133">Transmembrane helix</keyword>
<reference evidence="4" key="1">
    <citation type="journal article" date="2014" name="PLoS Genet.">
        <title>Signature Gene Expression Reveals Novel Clues to the Molecular Mechanisms of Dimorphic Transition in Penicillium marneffei.</title>
        <authorList>
            <person name="Yang E."/>
            <person name="Wang G."/>
            <person name="Cai J."/>
            <person name="Woo P.C."/>
            <person name="Lau S.K."/>
            <person name="Yuen K.-Y."/>
            <person name="Chow W.-N."/>
            <person name="Lin X."/>
        </authorList>
    </citation>
    <scope>NUCLEOTIDE SEQUENCE [LARGE SCALE GENOMIC DNA]</scope>
    <source>
        <strain evidence="4">PM1</strain>
    </source>
</reference>
<feature type="compositionally biased region" description="Polar residues" evidence="1">
    <location>
        <begin position="275"/>
        <end position="284"/>
    </location>
</feature>
<dbReference type="eggNOG" id="ENOG502SCPV">
    <property type="taxonomic scope" value="Eukaryota"/>
</dbReference>
<evidence type="ECO:0000256" key="2">
    <source>
        <dbReference type="SAM" id="Phobius"/>
    </source>
</evidence>
<evidence type="ECO:0000313" key="4">
    <source>
        <dbReference type="EMBL" id="KFX42274.1"/>
    </source>
</evidence>
<keyword evidence="2" id="KW-0472">Membrane</keyword>
<feature type="transmembrane region" description="Helical" evidence="2">
    <location>
        <begin position="146"/>
        <end position="167"/>
    </location>
</feature>